<evidence type="ECO:0000313" key="3">
    <source>
        <dbReference type="Proteomes" id="UP000070544"/>
    </source>
</evidence>
<protein>
    <submittedName>
        <fullName evidence="2">Uncharacterized protein</fullName>
    </submittedName>
</protein>
<dbReference type="AlphaFoldDB" id="A0A139AUA0"/>
<evidence type="ECO:0000313" key="2">
    <source>
        <dbReference type="EMBL" id="KXS20312.1"/>
    </source>
</evidence>
<accession>A0A139AUA0</accession>
<dbReference type="EMBL" id="KQ965736">
    <property type="protein sequence ID" value="KXS20312.1"/>
    <property type="molecule type" value="Genomic_DNA"/>
</dbReference>
<sequence>MWARHAELTEGEKHVRNEVVAVVGKVAAAGGWKGVEACGVGAVVRRVVVGSGNERGEGEEAVVDNHVDVEEHSDTASDQAPEPESRVRFAPGSGGDAHRSRGRARSGTASRGGLFEAGLVGMRPAVLGGRHGREDVEMVRQVVGVARRMTGGGELRLAPSLLHFLHCLSTRTHPCHLSYTPRDLRTVQSLLLSLLSRFPPPPGTGWAMVEFLSYARDTDREVVDGEKPGRMVEVGAKAAVAACERGGEKVVEEVEARGGVGLIAEILSDSVFYPPAHAACLLLAGSIFALHAPSRYTASARLLLRAARAYSEFESPDPKERDAVVLGAVRCVWEGVAGGGDVEGLLEGGGGWINAFQNRAHSFYLMLSHRCVCPPQTS</sequence>
<reference evidence="2 3" key="1">
    <citation type="journal article" date="2015" name="Genome Biol. Evol.">
        <title>Phylogenomic analyses indicate that early fungi evolved digesting cell walls of algal ancestors of land plants.</title>
        <authorList>
            <person name="Chang Y."/>
            <person name="Wang S."/>
            <person name="Sekimoto S."/>
            <person name="Aerts A.L."/>
            <person name="Choi C."/>
            <person name="Clum A."/>
            <person name="LaButti K.M."/>
            <person name="Lindquist E.A."/>
            <person name="Yee Ngan C."/>
            <person name="Ohm R.A."/>
            <person name="Salamov A.A."/>
            <person name="Grigoriev I.V."/>
            <person name="Spatafora J.W."/>
            <person name="Berbee M.L."/>
        </authorList>
    </citation>
    <scope>NUCLEOTIDE SEQUENCE [LARGE SCALE GENOMIC DNA]</scope>
    <source>
        <strain evidence="2 3">JEL478</strain>
    </source>
</reference>
<name>A0A139AUA0_GONPJ</name>
<feature type="region of interest" description="Disordered" evidence="1">
    <location>
        <begin position="55"/>
        <end position="110"/>
    </location>
</feature>
<proteinExistence type="predicted"/>
<dbReference type="Proteomes" id="UP000070544">
    <property type="component" value="Unassembled WGS sequence"/>
</dbReference>
<gene>
    <name evidence="2" type="ORF">M427DRAFT_407165</name>
</gene>
<keyword evidence="3" id="KW-1185">Reference proteome</keyword>
<feature type="compositionally biased region" description="Basic and acidic residues" evidence="1">
    <location>
        <begin position="55"/>
        <end position="75"/>
    </location>
</feature>
<evidence type="ECO:0000256" key="1">
    <source>
        <dbReference type="SAM" id="MobiDB-lite"/>
    </source>
</evidence>
<organism evidence="2 3">
    <name type="scientific">Gonapodya prolifera (strain JEL478)</name>
    <name type="common">Monoblepharis prolifera</name>
    <dbReference type="NCBI Taxonomy" id="1344416"/>
    <lineage>
        <taxon>Eukaryota</taxon>
        <taxon>Fungi</taxon>
        <taxon>Fungi incertae sedis</taxon>
        <taxon>Chytridiomycota</taxon>
        <taxon>Chytridiomycota incertae sedis</taxon>
        <taxon>Monoblepharidomycetes</taxon>
        <taxon>Monoblepharidales</taxon>
        <taxon>Gonapodyaceae</taxon>
        <taxon>Gonapodya</taxon>
    </lineage>
</organism>